<evidence type="ECO:0000313" key="3">
    <source>
        <dbReference type="Proteomes" id="UP001243009"/>
    </source>
</evidence>
<protein>
    <submittedName>
        <fullName evidence="2">Uncharacterized protein</fullName>
    </submittedName>
</protein>
<evidence type="ECO:0000313" key="2">
    <source>
        <dbReference type="EMBL" id="MDO9710787.1"/>
    </source>
</evidence>
<feature type="signal peptide" evidence="1">
    <location>
        <begin position="1"/>
        <end position="26"/>
    </location>
</feature>
<organism evidence="2 3">
    <name type="scientific">Paracraurococcus lichenis</name>
    <dbReference type="NCBI Taxonomy" id="3064888"/>
    <lineage>
        <taxon>Bacteria</taxon>
        <taxon>Pseudomonadati</taxon>
        <taxon>Pseudomonadota</taxon>
        <taxon>Alphaproteobacteria</taxon>
        <taxon>Acetobacterales</taxon>
        <taxon>Roseomonadaceae</taxon>
        <taxon>Paracraurococcus</taxon>
    </lineage>
</organism>
<comment type="caution">
    <text evidence="2">The sequence shown here is derived from an EMBL/GenBank/DDBJ whole genome shotgun (WGS) entry which is preliminary data.</text>
</comment>
<keyword evidence="1" id="KW-0732">Signal</keyword>
<accession>A0ABT9E3U8</accession>
<evidence type="ECO:0000256" key="1">
    <source>
        <dbReference type="SAM" id="SignalP"/>
    </source>
</evidence>
<dbReference type="EMBL" id="JAUTWS010000021">
    <property type="protein sequence ID" value="MDO9710787.1"/>
    <property type="molecule type" value="Genomic_DNA"/>
</dbReference>
<dbReference type="RefSeq" id="WP_305105645.1">
    <property type="nucleotide sequence ID" value="NZ_JAUTWS010000021.1"/>
</dbReference>
<dbReference type="Proteomes" id="UP001243009">
    <property type="component" value="Unassembled WGS sequence"/>
</dbReference>
<reference evidence="2 3" key="1">
    <citation type="submission" date="2023-08" db="EMBL/GenBank/DDBJ databases">
        <title>The draft genome sequence of Paracraurococcus sp. LOR1-02.</title>
        <authorList>
            <person name="Kingkaew E."/>
            <person name="Tanasupawat S."/>
        </authorList>
    </citation>
    <scope>NUCLEOTIDE SEQUENCE [LARGE SCALE GENOMIC DNA]</scope>
    <source>
        <strain evidence="2 3">LOR1-02</strain>
    </source>
</reference>
<proteinExistence type="predicted"/>
<keyword evidence="3" id="KW-1185">Reference proteome</keyword>
<name>A0ABT9E3U8_9PROT</name>
<gene>
    <name evidence="2" type="ORF">Q7A36_20720</name>
</gene>
<feature type="chain" id="PRO_5046038195" evidence="1">
    <location>
        <begin position="27"/>
        <end position="241"/>
    </location>
</feature>
<sequence>MSPYRPRLWLGLGLSVLAAGGMPALAADPACQPAAQVPLGEAGESGEGEGGPATPAARALVLDRMAAQIAAGATARAAGDADSAEILVAAATDEGPARLARRGDGPDPALEAALAPLAAAPGDAAAGTAALRAVEQALATTTTPIIERAAGMTAAALEAFTAALDCGRLADRAAYAEAGALVRRARAVLAGLPGDAVREMAGDLDRLAALLPPAPPEPPPATGAVSALVSHALLAASDAGR</sequence>